<protein>
    <submittedName>
        <fullName evidence="3">Class I SAM-dependent methyltransferase</fullName>
    </submittedName>
</protein>
<proteinExistence type="predicted"/>
<dbReference type="InterPro" id="IPR029063">
    <property type="entry name" value="SAM-dependent_MTases_sf"/>
</dbReference>
<reference evidence="3 4" key="1">
    <citation type="submission" date="2020-02" db="EMBL/GenBank/DDBJ databases">
        <authorList>
            <person name="Li X.-J."/>
            <person name="Feng X.-M."/>
        </authorList>
    </citation>
    <scope>NUCLEOTIDE SEQUENCE [LARGE SCALE GENOMIC DNA]</scope>
    <source>
        <strain evidence="3 4">CGMCC 4.7225</strain>
    </source>
</reference>
<dbReference type="SUPFAM" id="SSF53335">
    <property type="entry name" value="S-adenosyl-L-methionine-dependent methyltransferases"/>
    <property type="match status" value="1"/>
</dbReference>
<feature type="domain" description="Methyltransferase" evidence="1">
    <location>
        <begin position="172"/>
        <end position="280"/>
    </location>
</feature>
<name>A0A6N9YQN7_9ACTN</name>
<dbReference type="InterPro" id="IPR036388">
    <property type="entry name" value="WH-like_DNA-bd_sf"/>
</dbReference>
<dbReference type="InterPro" id="IPR036390">
    <property type="entry name" value="WH_DNA-bd_sf"/>
</dbReference>
<sequence>MGVPVDSDDVGAFRCKVAADVATAAHLATLVLGDRLGLWPALAQGAATAEELARRTGCEPAYVREWLVAQHTGGYCQRDENGRFELSAAQAAVLADPESPAFLTGAAVVAGVLHKDEDLAVEAFRTGRGIGWHEHDDDLFRGTDQLSAPSYREHLVHDWLPTLDGMVERLAEGISVADVGCGRGAAAVLLAEAFPNSVFVGFDNHHPSIDLARRRARDAGVGDRVRFETMAATGYPGSYELVCAFDVLHDMADPVGVARHIRRSLTGDGTLMLIEPMAIERCGADMSVASRYFTAVSALVSLPHARSQSGPYELGNQVPDSVWARLLGEAGFTRFRRTTETEFARVFEVRP</sequence>
<dbReference type="Gene3D" id="3.40.50.150">
    <property type="entry name" value="Vaccinia Virus protein VP39"/>
    <property type="match status" value="1"/>
</dbReference>
<evidence type="ECO:0000313" key="4">
    <source>
        <dbReference type="Proteomes" id="UP000469185"/>
    </source>
</evidence>
<gene>
    <name evidence="3" type="ORF">G1H11_18910</name>
</gene>
<dbReference type="CDD" id="cd02440">
    <property type="entry name" value="AdoMet_MTases"/>
    <property type="match status" value="1"/>
</dbReference>
<keyword evidence="3" id="KW-0489">Methyltransferase</keyword>
<keyword evidence="3" id="KW-0808">Transferase</keyword>
<dbReference type="PANTHER" id="PTHR45128:SF2">
    <property type="entry name" value="METHYLTRANSFERASE DOMAIN-CONTAINING PROTEIN"/>
    <property type="match status" value="1"/>
</dbReference>
<comment type="caution">
    <text evidence="3">The sequence shown here is derived from an EMBL/GenBank/DDBJ whole genome shotgun (WGS) entry which is preliminary data.</text>
</comment>
<feature type="domain" description="S-adenosylmethionine-dependent methyltransferase Rv2258c-like winged HTH" evidence="2">
    <location>
        <begin position="30"/>
        <end position="94"/>
    </location>
</feature>
<dbReference type="InterPro" id="IPR025714">
    <property type="entry name" value="Methyltranfer_dom"/>
</dbReference>
<dbReference type="RefSeq" id="WP_163820159.1">
    <property type="nucleotide sequence ID" value="NZ_JAAGOB010000011.1"/>
</dbReference>
<dbReference type="Pfam" id="PF13847">
    <property type="entry name" value="Methyltransf_31"/>
    <property type="match status" value="1"/>
</dbReference>
<dbReference type="SUPFAM" id="SSF46785">
    <property type="entry name" value="Winged helix' DNA-binding domain"/>
    <property type="match status" value="1"/>
</dbReference>
<dbReference type="GO" id="GO:0032259">
    <property type="term" value="P:methylation"/>
    <property type="evidence" value="ECO:0007669"/>
    <property type="project" value="UniProtKB-KW"/>
</dbReference>
<dbReference type="InterPro" id="IPR053173">
    <property type="entry name" value="SAM-binding_MTase"/>
</dbReference>
<dbReference type="EMBL" id="JAAGOB010000011">
    <property type="protein sequence ID" value="NED97371.1"/>
    <property type="molecule type" value="Genomic_DNA"/>
</dbReference>
<dbReference type="Gene3D" id="1.10.10.10">
    <property type="entry name" value="Winged helix-like DNA-binding domain superfamily/Winged helix DNA-binding domain"/>
    <property type="match status" value="1"/>
</dbReference>
<accession>A0A6N9YQN7</accession>
<dbReference type="PANTHER" id="PTHR45128">
    <property type="entry name" value="METHYLTRANSFERASE TYPE 11"/>
    <property type="match status" value="1"/>
</dbReference>
<organism evidence="3 4">
    <name type="scientific">Phytoactinopolyspora alkaliphila</name>
    <dbReference type="NCBI Taxonomy" id="1783498"/>
    <lineage>
        <taxon>Bacteria</taxon>
        <taxon>Bacillati</taxon>
        <taxon>Actinomycetota</taxon>
        <taxon>Actinomycetes</taxon>
        <taxon>Jiangellales</taxon>
        <taxon>Jiangellaceae</taxon>
        <taxon>Phytoactinopolyspora</taxon>
    </lineage>
</organism>
<dbReference type="GO" id="GO:0008168">
    <property type="term" value="F:methyltransferase activity"/>
    <property type="evidence" value="ECO:0007669"/>
    <property type="project" value="UniProtKB-KW"/>
</dbReference>
<dbReference type="InterPro" id="IPR048711">
    <property type="entry name" value="WHD_Rv2258c"/>
</dbReference>
<evidence type="ECO:0000313" key="3">
    <source>
        <dbReference type="EMBL" id="NED97371.1"/>
    </source>
</evidence>
<evidence type="ECO:0000259" key="2">
    <source>
        <dbReference type="Pfam" id="PF21320"/>
    </source>
</evidence>
<keyword evidence="4" id="KW-1185">Reference proteome</keyword>
<dbReference type="Proteomes" id="UP000469185">
    <property type="component" value="Unassembled WGS sequence"/>
</dbReference>
<evidence type="ECO:0000259" key="1">
    <source>
        <dbReference type="Pfam" id="PF13847"/>
    </source>
</evidence>
<dbReference type="AlphaFoldDB" id="A0A6N9YQN7"/>
<dbReference type="Pfam" id="PF21320">
    <property type="entry name" value="WHD_Rv2258c"/>
    <property type="match status" value="1"/>
</dbReference>